<feature type="transmembrane region" description="Helical" evidence="1">
    <location>
        <begin position="92"/>
        <end position="113"/>
    </location>
</feature>
<proteinExistence type="predicted"/>
<evidence type="ECO:0000259" key="2">
    <source>
        <dbReference type="Pfam" id="PF20151"/>
    </source>
</evidence>
<organism evidence="3 4">
    <name type="scientific">Schizopora paradoxa</name>
    <dbReference type="NCBI Taxonomy" id="27342"/>
    <lineage>
        <taxon>Eukaryota</taxon>
        <taxon>Fungi</taxon>
        <taxon>Dikarya</taxon>
        <taxon>Basidiomycota</taxon>
        <taxon>Agaricomycotina</taxon>
        <taxon>Agaricomycetes</taxon>
        <taxon>Hymenochaetales</taxon>
        <taxon>Schizoporaceae</taxon>
        <taxon>Schizopora</taxon>
    </lineage>
</organism>
<keyword evidence="4" id="KW-1185">Reference proteome</keyword>
<feature type="transmembrane region" description="Helical" evidence="1">
    <location>
        <begin position="170"/>
        <end position="192"/>
    </location>
</feature>
<dbReference type="Pfam" id="PF20151">
    <property type="entry name" value="DUF6533"/>
    <property type="match status" value="1"/>
</dbReference>
<accession>A0A0H2RX41</accession>
<feature type="transmembrane region" description="Helical" evidence="1">
    <location>
        <begin position="125"/>
        <end position="144"/>
    </location>
</feature>
<feature type="transmembrane region" description="Helical" evidence="1">
    <location>
        <begin position="213"/>
        <end position="232"/>
    </location>
</feature>
<reference evidence="3 4" key="1">
    <citation type="submission" date="2015-04" db="EMBL/GenBank/DDBJ databases">
        <title>Complete genome sequence of Schizopora paradoxa KUC8140, a cosmopolitan wood degrader in East Asia.</title>
        <authorList>
            <consortium name="DOE Joint Genome Institute"/>
            <person name="Min B."/>
            <person name="Park H."/>
            <person name="Jang Y."/>
            <person name="Kim J.-J."/>
            <person name="Kim K.H."/>
            <person name="Pangilinan J."/>
            <person name="Lipzen A."/>
            <person name="Riley R."/>
            <person name="Grigoriev I.V."/>
            <person name="Spatafora J.W."/>
            <person name="Choi I.-G."/>
        </authorList>
    </citation>
    <scope>NUCLEOTIDE SEQUENCE [LARGE SCALE GENOMIC DNA]</scope>
    <source>
        <strain evidence="3 4">KUC8140</strain>
    </source>
</reference>
<feature type="transmembrane region" description="Helical" evidence="1">
    <location>
        <begin position="16"/>
        <end position="36"/>
    </location>
</feature>
<gene>
    <name evidence="3" type="ORF">SCHPADRAFT_943676</name>
</gene>
<sequence length="457" mass="49707">MTSLASPSLSKESRLSHLHLIATNYVGLASYVVLIYDHVLTFPDEVQFMWKGNKGPIVYLFFFNRYFFPFAFIINLFAYLSRALNPSQCKRFVRYEGSCVILGLAIAGLVMSLRVNALYLGSKRIQAFLAAIWIGMISVSIWLLSRGYPVPRLHGEYGCSMIFDPTLGGWAAASSAAPLMFDSCIVILTLCRTLRAVRSHLASKLVKTLFEDGVLYFGSIFATNLALTIMIVKSPPGLKNILGQFAEVITVTMISRLCIHLRKVGSETIIVLGSDGSKTAAKNGWSNSSELDSDANAHSLAFLQTASGSTAATTSELTESFGCTSDDLDVGGAENKSSNRFSGSTICVGGKGVYANGLGSSSDWKGKGKATSATELDIEARGNFCEEDEDTDKPDFGTYSPDVPDHVRLCGRDLAVPGGGFDLDEADAMRRSMSRNKIELVRLVKDIRQYIYPAEVD</sequence>
<dbReference type="Proteomes" id="UP000053477">
    <property type="component" value="Unassembled WGS sequence"/>
</dbReference>
<protein>
    <recommendedName>
        <fullName evidence="2">DUF6533 domain-containing protein</fullName>
    </recommendedName>
</protein>
<keyword evidence="1" id="KW-1133">Transmembrane helix</keyword>
<dbReference type="EMBL" id="KQ086057">
    <property type="protein sequence ID" value="KLO09381.1"/>
    <property type="molecule type" value="Genomic_DNA"/>
</dbReference>
<name>A0A0H2RX41_9AGAM</name>
<keyword evidence="1" id="KW-0812">Transmembrane</keyword>
<dbReference type="InParanoid" id="A0A0H2RX41"/>
<keyword evidence="1" id="KW-0472">Membrane</keyword>
<dbReference type="OrthoDB" id="3354157at2759"/>
<dbReference type="AlphaFoldDB" id="A0A0H2RX41"/>
<evidence type="ECO:0000313" key="3">
    <source>
        <dbReference type="EMBL" id="KLO09381.1"/>
    </source>
</evidence>
<feature type="domain" description="DUF6533" evidence="2">
    <location>
        <begin position="25"/>
        <end position="69"/>
    </location>
</feature>
<evidence type="ECO:0000313" key="4">
    <source>
        <dbReference type="Proteomes" id="UP000053477"/>
    </source>
</evidence>
<dbReference type="InterPro" id="IPR045340">
    <property type="entry name" value="DUF6533"/>
</dbReference>
<evidence type="ECO:0000256" key="1">
    <source>
        <dbReference type="SAM" id="Phobius"/>
    </source>
</evidence>
<feature type="transmembrane region" description="Helical" evidence="1">
    <location>
        <begin position="57"/>
        <end position="80"/>
    </location>
</feature>